<comment type="caution">
    <text evidence="3">The sequence shown here is derived from an EMBL/GenBank/DDBJ whole genome shotgun (WGS) entry which is preliminary data.</text>
</comment>
<evidence type="ECO:0000313" key="4">
    <source>
        <dbReference type="Proteomes" id="UP000298061"/>
    </source>
</evidence>
<feature type="region of interest" description="Disordered" evidence="1">
    <location>
        <begin position="235"/>
        <end position="265"/>
    </location>
</feature>
<proteinExistence type="predicted"/>
<gene>
    <name evidence="3" type="ORF">EWM64_g3335</name>
</gene>
<dbReference type="Proteomes" id="UP000298061">
    <property type="component" value="Unassembled WGS sequence"/>
</dbReference>
<feature type="transmembrane region" description="Helical" evidence="2">
    <location>
        <begin position="49"/>
        <end position="73"/>
    </location>
</feature>
<keyword evidence="2" id="KW-0812">Transmembrane</keyword>
<dbReference type="STRING" id="135208.A0A4Z0A0L2"/>
<protein>
    <submittedName>
        <fullName evidence="3">Uncharacterized protein</fullName>
    </submittedName>
</protein>
<evidence type="ECO:0000313" key="3">
    <source>
        <dbReference type="EMBL" id="TFY80676.1"/>
    </source>
</evidence>
<name>A0A4Z0A0L2_9AGAM</name>
<sequence>MVTSPPSATLHVSPSAFPDRVDVVTQTVWAPGSAPSASTAPAPSAPVPLASIIGGAVGGIVLALAAVIGWTWWGRSIKRKAEKERSRQRALLQVRENTRRNASSSISLPSRPGQYQSFRKADAPSRKVKFAPPSTAPSEKSRSAVSLPASKSAGAHSAYEGLITTPFGYARAQSATSLPSSRQRSVYPLPPGAAFHRSPAARTYLSSPLADPQAVVRLEGESVETSRRLSAGLYLSSDNSSSESWHTVNSGFEQDSEAGIHNHDR</sequence>
<dbReference type="OrthoDB" id="3244253at2759"/>
<dbReference type="AlphaFoldDB" id="A0A4Z0A0L2"/>
<dbReference type="EMBL" id="SFCI01000305">
    <property type="protein sequence ID" value="TFY80676.1"/>
    <property type="molecule type" value="Genomic_DNA"/>
</dbReference>
<reference evidence="3 4" key="1">
    <citation type="submission" date="2019-02" db="EMBL/GenBank/DDBJ databases">
        <title>Genome sequencing of the rare red list fungi Hericium alpestre (H. flagellum).</title>
        <authorList>
            <person name="Buettner E."/>
            <person name="Kellner H."/>
        </authorList>
    </citation>
    <scope>NUCLEOTIDE SEQUENCE [LARGE SCALE GENOMIC DNA]</scope>
    <source>
        <strain evidence="3 4">DSM 108284</strain>
    </source>
</reference>
<keyword evidence="2" id="KW-0472">Membrane</keyword>
<keyword evidence="4" id="KW-1185">Reference proteome</keyword>
<evidence type="ECO:0000256" key="1">
    <source>
        <dbReference type="SAM" id="MobiDB-lite"/>
    </source>
</evidence>
<evidence type="ECO:0000256" key="2">
    <source>
        <dbReference type="SAM" id="Phobius"/>
    </source>
</evidence>
<keyword evidence="2" id="KW-1133">Transmembrane helix</keyword>
<accession>A0A4Z0A0L2</accession>
<organism evidence="3 4">
    <name type="scientific">Hericium alpestre</name>
    <dbReference type="NCBI Taxonomy" id="135208"/>
    <lineage>
        <taxon>Eukaryota</taxon>
        <taxon>Fungi</taxon>
        <taxon>Dikarya</taxon>
        <taxon>Basidiomycota</taxon>
        <taxon>Agaricomycotina</taxon>
        <taxon>Agaricomycetes</taxon>
        <taxon>Russulales</taxon>
        <taxon>Hericiaceae</taxon>
        <taxon>Hericium</taxon>
    </lineage>
</organism>
<feature type="compositionally biased region" description="Polar residues" evidence="1">
    <location>
        <begin position="100"/>
        <end position="117"/>
    </location>
</feature>
<feature type="region of interest" description="Disordered" evidence="1">
    <location>
        <begin position="93"/>
        <end position="148"/>
    </location>
</feature>